<organism evidence="2 3">
    <name type="scientific">Paenibacillus chitinolyticus</name>
    <dbReference type="NCBI Taxonomy" id="79263"/>
    <lineage>
        <taxon>Bacteria</taxon>
        <taxon>Bacillati</taxon>
        <taxon>Bacillota</taxon>
        <taxon>Bacilli</taxon>
        <taxon>Bacillales</taxon>
        <taxon>Paenibacillaceae</taxon>
        <taxon>Paenibacillus</taxon>
    </lineage>
</organism>
<evidence type="ECO:0000313" key="2">
    <source>
        <dbReference type="EMBL" id="QAV20686.1"/>
    </source>
</evidence>
<evidence type="ECO:0000313" key="4">
    <source>
        <dbReference type="Proteomes" id="UP001527202"/>
    </source>
</evidence>
<dbReference type="GeneID" id="95377974"/>
<dbReference type="EMBL" id="JAMDMJ010000022">
    <property type="protein sequence ID" value="MCY9597487.1"/>
    <property type="molecule type" value="Genomic_DNA"/>
</dbReference>
<dbReference type="EMBL" id="CP026520">
    <property type="protein sequence ID" value="QAV20686.1"/>
    <property type="molecule type" value="Genomic_DNA"/>
</dbReference>
<accession>A0A410X246</accession>
<name>A0A410X246_9BACL</name>
<proteinExistence type="predicted"/>
<evidence type="ECO:0000313" key="3">
    <source>
        <dbReference type="Proteomes" id="UP000288943"/>
    </source>
</evidence>
<keyword evidence="4" id="KW-1185">Reference proteome</keyword>
<dbReference type="KEGG" id="pchi:PC41400_24590"/>
<gene>
    <name evidence="1" type="ORF">M5X16_17130</name>
    <name evidence="2" type="ORF">PC41400_24590</name>
</gene>
<sequence>MDEVDVTQLAALRTITKPKPLADKKQKLEANACGAAAAKAVYLLKQSHAEACIIETTDKQKPGRLCSFEASRLLSRREGADRGLPASA</sequence>
<protein>
    <submittedName>
        <fullName evidence="2">Uncharacterized protein</fullName>
    </submittedName>
</protein>
<evidence type="ECO:0000313" key="1">
    <source>
        <dbReference type="EMBL" id="MCY9597487.1"/>
    </source>
</evidence>
<dbReference type="RefSeq" id="WP_042230513.1">
    <property type="nucleotide sequence ID" value="NZ_CP026520.1"/>
</dbReference>
<reference evidence="1 4" key="2">
    <citation type="submission" date="2022-05" db="EMBL/GenBank/DDBJ databases">
        <title>Genome Sequencing of Bee-Associated Microbes.</title>
        <authorList>
            <person name="Dunlap C."/>
        </authorList>
    </citation>
    <scope>NUCLEOTIDE SEQUENCE [LARGE SCALE GENOMIC DNA]</scope>
    <source>
        <strain evidence="1 4">NRRL B-23120</strain>
    </source>
</reference>
<dbReference type="Proteomes" id="UP000288943">
    <property type="component" value="Chromosome"/>
</dbReference>
<dbReference type="Proteomes" id="UP001527202">
    <property type="component" value="Unassembled WGS sequence"/>
</dbReference>
<dbReference type="AlphaFoldDB" id="A0A410X246"/>
<reference evidence="2 3" key="1">
    <citation type="submission" date="2018-01" db="EMBL/GenBank/DDBJ databases">
        <title>The whole genome sequencing and assembly of Paenibacillus chitinolyticus KCCM 41400 strain.</title>
        <authorList>
            <person name="Kim J.-Y."/>
            <person name="Park M.-K."/>
            <person name="Lee Y.-J."/>
            <person name="Yi H."/>
            <person name="Bahn Y.-S."/>
            <person name="Kim J.F."/>
            <person name="Lee D.-W."/>
        </authorList>
    </citation>
    <scope>NUCLEOTIDE SEQUENCE [LARGE SCALE GENOMIC DNA]</scope>
    <source>
        <strain evidence="2 3">KCCM 41400</strain>
    </source>
</reference>